<comment type="caution">
    <text evidence="12">The sequence shown here is derived from an EMBL/GenBank/DDBJ whole genome shotgun (WGS) entry which is preliminary data.</text>
</comment>
<sequence length="370" mass="42272">MNFKKIAKVLSLGLVLTTTLTACGNKPGVAATVNGVDIPVETFNEEYAAQRNSIVLTSGEDYLKEKLGKEDMTIDQGIREFVLNNLVQMELVRQDAEKKDIKVDEKKVDEQINAIIEQSGSKEKFEEQLKEQGITEKFFRDYLAKQELVKEYQDHLKEELKISEEDAKAIYEKDKDKYFVADADHILVETEDEAKSIKKEIEEGKDFNELAKEKSKDPTAKDNGGKLGEFSTGQMVKEFEDAVVKMKEGEISDPVKTQFGYHLIKLNSLRHKEFDEVKDQIIETGTSEKLTEYLNKLEKDAKVKKYINPKKDYELPEELKVKVPGKEADDKNTEGSKNETKNDKNQGTENKTNNQKNQNNTNNKDNKNQK</sequence>
<feature type="chain" id="PRO_5038474491" description="Foldase protein PrsA" evidence="10">
    <location>
        <begin position="23"/>
        <end position="370"/>
    </location>
</feature>
<dbReference type="eggNOG" id="COG0760">
    <property type="taxonomic scope" value="Bacteria"/>
</dbReference>
<dbReference type="Pfam" id="PF13624">
    <property type="entry name" value="SurA_N_3"/>
    <property type="match status" value="1"/>
</dbReference>
<dbReference type="SUPFAM" id="SSF54534">
    <property type="entry name" value="FKBP-like"/>
    <property type="match status" value="1"/>
</dbReference>
<dbReference type="InterPro" id="IPR046357">
    <property type="entry name" value="PPIase_dom_sf"/>
</dbReference>
<protein>
    <recommendedName>
        <fullName evidence="7">Foldase protein PrsA</fullName>
        <ecNumber evidence="7">5.2.1.8</ecNumber>
    </recommendedName>
</protein>
<feature type="compositionally biased region" description="Basic and acidic residues" evidence="9">
    <location>
        <begin position="305"/>
        <end position="346"/>
    </location>
</feature>
<keyword evidence="7 10" id="KW-0732">Signal</keyword>
<organism evidence="12 13">
    <name type="scientific">Peptoniphilus duerdenii ATCC BAA-1640</name>
    <dbReference type="NCBI Taxonomy" id="862517"/>
    <lineage>
        <taxon>Bacteria</taxon>
        <taxon>Bacillati</taxon>
        <taxon>Bacillota</taxon>
        <taxon>Tissierellia</taxon>
        <taxon>Tissierellales</taxon>
        <taxon>Peptoniphilaceae</taxon>
        <taxon>Peptoniphilus</taxon>
    </lineage>
</organism>
<feature type="signal peptide" evidence="10">
    <location>
        <begin position="1"/>
        <end position="22"/>
    </location>
</feature>
<evidence type="ECO:0000256" key="4">
    <source>
        <dbReference type="ARBA" id="ARBA00023136"/>
    </source>
</evidence>
<dbReference type="Pfam" id="PF00639">
    <property type="entry name" value="Rotamase"/>
    <property type="match status" value="1"/>
</dbReference>
<evidence type="ECO:0000256" key="8">
    <source>
        <dbReference type="PROSITE-ProRule" id="PRU00278"/>
    </source>
</evidence>
<evidence type="ECO:0000313" key="12">
    <source>
        <dbReference type="EMBL" id="EFM24658.1"/>
    </source>
</evidence>
<keyword evidence="13" id="KW-1185">Reference proteome</keyword>
<dbReference type="InterPro" id="IPR027304">
    <property type="entry name" value="Trigger_fact/SurA_dom_sf"/>
</dbReference>
<feature type="domain" description="PpiC" evidence="11">
    <location>
        <begin position="185"/>
        <end position="268"/>
    </location>
</feature>
<evidence type="ECO:0000256" key="5">
    <source>
        <dbReference type="ARBA" id="ARBA00023139"/>
    </source>
</evidence>
<dbReference type="OrthoDB" id="14196at2"/>
<dbReference type="PROSITE" id="PS50198">
    <property type="entry name" value="PPIC_PPIASE_2"/>
    <property type="match status" value="1"/>
</dbReference>
<keyword evidence="3 7" id="KW-1003">Cell membrane</keyword>
<keyword evidence="4 7" id="KW-0472">Membrane</keyword>
<dbReference type="InterPro" id="IPR000297">
    <property type="entry name" value="PPIase_PpiC"/>
</dbReference>
<comment type="subcellular location">
    <subcellularLocation>
        <location evidence="1 7">Cell membrane</location>
        <topology evidence="1 7">Lipid-anchor</topology>
    </subcellularLocation>
</comment>
<comment type="function">
    <text evidence="7">Plays a major role in protein secretion by helping the post-translocational extracellular folding of several secreted proteins.</text>
</comment>
<dbReference type="GO" id="GO:0006457">
    <property type="term" value="P:protein folding"/>
    <property type="evidence" value="ECO:0007669"/>
    <property type="project" value="UniProtKB-UniRule"/>
</dbReference>
<dbReference type="Gene3D" id="3.10.50.40">
    <property type="match status" value="1"/>
</dbReference>
<dbReference type="PANTHER" id="PTHR47245:SF2">
    <property type="entry name" value="PEPTIDYL-PROLYL CIS-TRANS ISOMERASE HP_0175-RELATED"/>
    <property type="match status" value="1"/>
</dbReference>
<evidence type="ECO:0000259" key="11">
    <source>
        <dbReference type="PROSITE" id="PS50198"/>
    </source>
</evidence>
<feature type="region of interest" description="Disordered" evidence="9">
    <location>
        <begin position="208"/>
        <end position="229"/>
    </location>
</feature>
<dbReference type="RefSeq" id="WP_008902483.1">
    <property type="nucleotide sequence ID" value="NZ_GL397071.1"/>
</dbReference>
<dbReference type="AlphaFoldDB" id="E0NNG9"/>
<dbReference type="GO" id="GO:0003755">
    <property type="term" value="F:peptidyl-prolyl cis-trans isomerase activity"/>
    <property type="evidence" value="ECO:0007669"/>
    <property type="project" value="UniProtKB-UniRule"/>
</dbReference>
<dbReference type="InterPro" id="IPR050245">
    <property type="entry name" value="PrsA_foldase"/>
</dbReference>
<evidence type="ECO:0000256" key="2">
    <source>
        <dbReference type="ARBA" id="ARBA00006071"/>
    </source>
</evidence>
<evidence type="ECO:0000256" key="9">
    <source>
        <dbReference type="SAM" id="MobiDB-lite"/>
    </source>
</evidence>
<dbReference type="Gene3D" id="1.10.4030.10">
    <property type="entry name" value="Porin chaperone SurA, peptide-binding domain"/>
    <property type="match status" value="1"/>
</dbReference>
<evidence type="ECO:0000256" key="6">
    <source>
        <dbReference type="ARBA" id="ARBA00023288"/>
    </source>
</evidence>
<dbReference type="PROSITE" id="PS51257">
    <property type="entry name" value="PROKAR_LIPOPROTEIN"/>
    <property type="match status" value="1"/>
</dbReference>
<feature type="compositionally biased region" description="Low complexity" evidence="9">
    <location>
        <begin position="347"/>
        <end position="363"/>
    </location>
</feature>
<dbReference type="PANTHER" id="PTHR47245">
    <property type="entry name" value="PEPTIDYLPROLYL ISOMERASE"/>
    <property type="match status" value="1"/>
</dbReference>
<dbReference type="Proteomes" id="UP000003280">
    <property type="component" value="Unassembled WGS sequence"/>
</dbReference>
<dbReference type="EMBL" id="AEEH01000049">
    <property type="protein sequence ID" value="EFM24658.1"/>
    <property type="molecule type" value="Genomic_DNA"/>
</dbReference>
<keyword evidence="7 8" id="KW-0413">Isomerase</keyword>
<keyword evidence="6 7" id="KW-0449">Lipoprotein</keyword>
<gene>
    <name evidence="7" type="primary">prsA</name>
    <name evidence="12" type="ORF">HMPREF9225_1708</name>
</gene>
<dbReference type="EC" id="5.2.1.8" evidence="7"/>
<dbReference type="InterPro" id="IPR023059">
    <property type="entry name" value="Foldase_PrsA"/>
</dbReference>
<reference evidence="12 13" key="1">
    <citation type="submission" date="2010-07" db="EMBL/GenBank/DDBJ databases">
        <authorList>
            <person name="Muzny D."/>
            <person name="Qin X."/>
            <person name="Deng J."/>
            <person name="Jiang H."/>
            <person name="Liu Y."/>
            <person name="Qu J."/>
            <person name="Song X.-Z."/>
            <person name="Zhang L."/>
            <person name="Thornton R."/>
            <person name="Coyle M."/>
            <person name="Francisco L."/>
            <person name="Jackson L."/>
            <person name="Javaid M."/>
            <person name="Korchina V."/>
            <person name="Kovar C."/>
            <person name="Mata R."/>
            <person name="Mathew T."/>
            <person name="Ngo R."/>
            <person name="Nguyen L."/>
            <person name="Nguyen N."/>
            <person name="Okwuonu G."/>
            <person name="Ongeri F."/>
            <person name="Pham C."/>
            <person name="Simmons D."/>
            <person name="Wilczek-Boney K."/>
            <person name="Hale W."/>
            <person name="Jakkamsetti A."/>
            <person name="Pham P."/>
            <person name="Ruth R."/>
            <person name="San Lucas F."/>
            <person name="Warren J."/>
            <person name="Zhang J."/>
            <person name="Zhao Z."/>
            <person name="Zhou C."/>
            <person name="Zhu D."/>
            <person name="Lee S."/>
            <person name="Bess C."/>
            <person name="Blankenburg K."/>
            <person name="Forbes L."/>
            <person name="Fu Q."/>
            <person name="Gubbala S."/>
            <person name="Hirani K."/>
            <person name="Jayaseelan J.C."/>
            <person name="Lara F."/>
            <person name="Munidasa M."/>
            <person name="Palculict T."/>
            <person name="Patil S."/>
            <person name="Pu L.-L."/>
            <person name="Saada N."/>
            <person name="Tang L."/>
            <person name="Weissenberger G."/>
            <person name="Zhu Y."/>
            <person name="Hemphill L."/>
            <person name="Shang Y."/>
            <person name="Youmans B."/>
            <person name="Ayvaz T."/>
            <person name="Ross M."/>
            <person name="Santibanez J."/>
            <person name="Aqrawi P."/>
            <person name="Gross S."/>
            <person name="Joshi V."/>
            <person name="Fowler G."/>
            <person name="Nazareth L."/>
            <person name="Reid J."/>
            <person name="Worley K."/>
            <person name="Petrosino J."/>
            <person name="Highlander S."/>
            <person name="Gibbs R."/>
        </authorList>
    </citation>
    <scope>NUCLEOTIDE SEQUENCE [LARGE SCALE GENOMIC DNA]</scope>
    <source>
        <strain evidence="12 13">ATCC BAA-1640</strain>
    </source>
</reference>
<comment type="catalytic activity">
    <reaction evidence="7">
        <text>[protein]-peptidylproline (omega=180) = [protein]-peptidylproline (omega=0)</text>
        <dbReference type="Rhea" id="RHEA:16237"/>
        <dbReference type="Rhea" id="RHEA-COMP:10747"/>
        <dbReference type="Rhea" id="RHEA-COMP:10748"/>
        <dbReference type="ChEBI" id="CHEBI:83833"/>
        <dbReference type="ChEBI" id="CHEBI:83834"/>
        <dbReference type="EC" id="5.2.1.8"/>
    </reaction>
</comment>
<dbReference type="STRING" id="862517.HMPREF9225_1708"/>
<dbReference type="HOGENOM" id="CLU_034646_5_2_9"/>
<comment type="similarity">
    <text evidence="2 7">Belongs to the PrsA family.</text>
</comment>
<dbReference type="HAMAP" id="MF_01145">
    <property type="entry name" value="Foldase_PrsA"/>
    <property type="match status" value="1"/>
</dbReference>
<evidence type="ECO:0000313" key="13">
    <source>
        <dbReference type="Proteomes" id="UP000003280"/>
    </source>
</evidence>
<proteinExistence type="inferred from homology"/>
<feature type="region of interest" description="Disordered" evidence="9">
    <location>
        <begin position="305"/>
        <end position="370"/>
    </location>
</feature>
<evidence type="ECO:0000256" key="7">
    <source>
        <dbReference type="HAMAP-Rule" id="MF_01145"/>
    </source>
</evidence>
<accession>E0NNG9</accession>
<dbReference type="SUPFAM" id="SSF109998">
    <property type="entry name" value="Triger factor/SurA peptide-binding domain-like"/>
    <property type="match status" value="1"/>
</dbReference>
<evidence type="ECO:0000256" key="10">
    <source>
        <dbReference type="SAM" id="SignalP"/>
    </source>
</evidence>
<keyword evidence="7 8" id="KW-0697">Rotamase</keyword>
<dbReference type="GO" id="GO:0005886">
    <property type="term" value="C:plasma membrane"/>
    <property type="evidence" value="ECO:0007669"/>
    <property type="project" value="UniProtKB-SubCell"/>
</dbReference>
<feature type="compositionally biased region" description="Basic and acidic residues" evidence="9">
    <location>
        <begin position="208"/>
        <end position="224"/>
    </location>
</feature>
<evidence type="ECO:0000256" key="1">
    <source>
        <dbReference type="ARBA" id="ARBA00004193"/>
    </source>
</evidence>
<name>E0NNG9_9FIRM</name>
<evidence type="ECO:0000256" key="3">
    <source>
        <dbReference type="ARBA" id="ARBA00022475"/>
    </source>
</evidence>
<keyword evidence="5 7" id="KW-0564">Palmitate</keyword>